<evidence type="ECO:0000313" key="2">
    <source>
        <dbReference type="EMBL" id="MBA1837743.1"/>
    </source>
</evidence>
<accession>A0A7V9A232</accession>
<protein>
    <submittedName>
        <fullName evidence="2">Glycerophosphodiester phosphodiesterase</fullName>
    </submittedName>
</protein>
<sequence length="229" mass="25227">MTGIIAHRGFNGLYPENTRRAFEEALKLDIVGIECDVNLTKDGQVVVIHDLTVDRTSDGSGEVAQMLLDELKQLNVGTEDDPQEIMLLDELLDLLDAYPGKHILIETKHPSPFGAALEEAVAGVLRSRGMEADGRVHLISFNPEAIERFQRLLPAIETFLLVDGPFTPVGACGAGPSVREAKARPELLDGRFRTYVWTVNLPRDMVWLQRHGASLIGTDLPHIALETLT</sequence>
<dbReference type="PANTHER" id="PTHR46211">
    <property type="entry name" value="GLYCEROPHOSPHORYL DIESTER PHOSPHODIESTERASE"/>
    <property type="match status" value="1"/>
</dbReference>
<dbReference type="PROSITE" id="PS51704">
    <property type="entry name" value="GP_PDE"/>
    <property type="match status" value="1"/>
</dbReference>
<name>A0A7V9A232_9CORY</name>
<dbReference type="PANTHER" id="PTHR46211:SF1">
    <property type="entry name" value="GLYCEROPHOSPHODIESTER PHOSPHODIESTERASE, CYTOPLASMIC"/>
    <property type="match status" value="1"/>
</dbReference>
<dbReference type="Proteomes" id="UP000577408">
    <property type="component" value="Unassembled WGS sequence"/>
</dbReference>
<dbReference type="AlphaFoldDB" id="A0A7V9A232"/>
<dbReference type="InterPro" id="IPR030395">
    <property type="entry name" value="GP_PDE_dom"/>
</dbReference>
<reference evidence="2 3" key="1">
    <citation type="submission" date="2020-05" db="EMBL/GenBank/DDBJ databases">
        <title>Descriptions of Corynebacterium xxxx sp. nov., Corynebacterium yyyy sp. nov. and Corynebacterium zzzz sp. nov.</title>
        <authorList>
            <person name="Zhang G."/>
        </authorList>
    </citation>
    <scope>NUCLEOTIDE SEQUENCE [LARGE SCALE GENOMIC DNA]</scope>
    <source>
        <strain evidence="3">zg-913</strain>
    </source>
</reference>
<evidence type="ECO:0000313" key="3">
    <source>
        <dbReference type="Proteomes" id="UP000577408"/>
    </source>
</evidence>
<keyword evidence="3" id="KW-1185">Reference proteome</keyword>
<gene>
    <name evidence="2" type="ORF">HMA55_07520</name>
</gene>
<dbReference type="Gene3D" id="3.20.20.190">
    <property type="entry name" value="Phosphatidylinositol (PI) phosphodiesterase"/>
    <property type="match status" value="1"/>
</dbReference>
<proteinExistence type="predicted"/>
<feature type="domain" description="GP-PDE" evidence="1">
    <location>
        <begin position="2"/>
        <end position="228"/>
    </location>
</feature>
<dbReference type="SUPFAM" id="SSF51695">
    <property type="entry name" value="PLC-like phosphodiesterases"/>
    <property type="match status" value="1"/>
</dbReference>
<dbReference type="GO" id="GO:0006629">
    <property type="term" value="P:lipid metabolic process"/>
    <property type="evidence" value="ECO:0007669"/>
    <property type="project" value="InterPro"/>
</dbReference>
<dbReference type="Pfam" id="PF03009">
    <property type="entry name" value="GDPD"/>
    <property type="match status" value="1"/>
</dbReference>
<evidence type="ECO:0000259" key="1">
    <source>
        <dbReference type="PROSITE" id="PS51704"/>
    </source>
</evidence>
<comment type="caution">
    <text evidence="2">The sequence shown here is derived from an EMBL/GenBank/DDBJ whole genome shotgun (WGS) entry which is preliminary data.</text>
</comment>
<dbReference type="RefSeq" id="WP_181192445.1">
    <property type="nucleotide sequence ID" value="NZ_JABFED010000005.1"/>
</dbReference>
<dbReference type="GO" id="GO:0008081">
    <property type="term" value="F:phosphoric diester hydrolase activity"/>
    <property type="evidence" value="ECO:0007669"/>
    <property type="project" value="InterPro"/>
</dbReference>
<dbReference type="EMBL" id="JABFED010000005">
    <property type="protein sequence ID" value="MBA1837743.1"/>
    <property type="molecule type" value="Genomic_DNA"/>
</dbReference>
<dbReference type="InterPro" id="IPR017946">
    <property type="entry name" value="PLC-like_Pdiesterase_TIM-brl"/>
</dbReference>
<organism evidence="2 3">
    <name type="scientific">Corynebacterium wankanglinii</name>
    <dbReference type="NCBI Taxonomy" id="2735136"/>
    <lineage>
        <taxon>Bacteria</taxon>
        <taxon>Bacillati</taxon>
        <taxon>Actinomycetota</taxon>
        <taxon>Actinomycetes</taxon>
        <taxon>Mycobacteriales</taxon>
        <taxon>Corynebacteriaceae</taxon>
        <taxon>Corynebacterium</taxon>
    </lineage>
</organism>